<evidence type="ECO:0000313" key="3">
    <source>
        <dbReference type="EMBL" id="GAA2769037.1"/>
    </source>
</evidence>
<dbReference type="Pfam" id="PF20568">
    <property type="entry name" value="DUF6777"/>
    <property type="match status" value="1"/>
</dbReference>
<keyword evidence="4" id="KW-1185">Reference proteome</keyword>
<proteinExistence type="predicted"/>
<feature type="compositionally biased region" description="Polar residues" evidence="1">
    <location>
        <begin position="528"/>
        <end position="545"/>
    </location>
</feature>
<name>A0ABN3UWU0_9ACTN</name>
<gene>
    <name evidence="3" type="ORF">GCM10010104_01470</name>
</gene>
<evidence type="ECO:0000256" key="1">
    <source>
        <dbReference type="SAM" id="MobiDB-lite"/>
    </source>
</evidence>
<feature type="compositionally biased region" description="Pro residues" evidence="1">
    <location>
        <begin position="415"/>
        <end position="429"/>
    </location>
</feature>
<evidence type="ECO:0000313" key="4">
    <source>
        <dbReference type="Proteomes" id="UP001501474"/>
    </source>
</evidence>
<feature type="compositionally biased region" description="Pro residues" evidence="1">
    <location>
        <begin position="568"/>
        <end position="588"/>
    </location>
</feature>
<protein>
    <recommendedName>
        <fullName evidence="2">DUF6777 domain-containing protein</fullName>
    </recommendedName>
</protein>
<dbReference type="Proteomes" id="UP001501474">
    <property type="component" value="Unassembled WGS sequence"/>
</dbReference>
<dbReference type="InterPro" id="IPR046704">
    <property type="entry name" value="DUF6777"/>
</dbReference>
<feature type="region of interest" description="Disordered" evidence="1">
    <location>
        <begin position="386"/>
        <end position="452"/>
    </location>
</feature>
<evidence type="ECO:0000259" key="2">
    <source>
        <dbReference type="Pfam" id="PF20568"/>
    </source>
</evidence>
<feature type="region of interest" description="Disordered" evidence="1">
    <location>
        <begin position="485"/>
        <end position="619"/>
    </location>
</feature>
<sequence>MSPTSDARIADLGFRDAHAVPFQAPPPTGTAALVNRYGVERVRSACGNPLLPPPAVRSRQWLVRQCVAGGRFAVIMTLQAPRVTAAVRGGVMYSVEDLMSMTAQQLRDARLTLQDLQQLNPEQLRLLAPKFDEMTRIREWLPGWQDEASRRLQEYERVREQLWRLHRLPADDPAKSLMPELRRQIEPLKDAWREADRSYQGLREAWGRALESREKFRLASGYAGQAAPTVSEGVAAAEASASQASQASQAGPRDRLMSLLQRVRQYGGAGIDWLKGWMNKGADKGRQVLSKVADVGRSAWDLLRNPGQWWPALRNTAQSLWNSGKHLLGQMASAVMAALTLGRALLGGLVRALAGFLSGLSWPAILAGLGVAALLTAGGLALSNAGGTPDTAGNGRPPANQEPQGGADATREGLAPPPGPGEPGRPQPGEPGQEPGVPPPGTSEPEPPKPGTALRIKVITTEACPGDETADTKPDSFVRVGEHVIDTGSDGTGRGVVPPGTYTVSATPPVLKINIHPTGESGRGVSGTNGMTFTAQNSNPSSQSDYEIAVQREAPDCSEPGEEESPRPEVPAPPPSPESEVPAPPSTPSPDSEVPAPPSTPEPEVTAPPPPPEVTPPHT</sequence>
<organism evidence="3 4">
    <name type="scientific">Streptomyces indiaensis</name>
    <dbReference type="NCBI Taxonomy" id="284033"/>
    <lineage>
        <taxon>Bacteria</taxon>
        <taxon>Bacillati</taxon>
        <taxon>Actinomycetota</taxon>
        <taxon>Actinomycetes</taxon>
        <taxon>Kitasatosporales</taxon>
        <taxon>Streptomycetaceae</taxon>
        <taxon>Streptomyces</taxon>
    </lineage>
</organism>
<reference evidence="3 4" key="1">
    <citation type="journal article" date="2019" name="Int. J. Syst. Evol. Microbiol.">
        <title>The Global Catalogue of Microorganisms (GCM) 10K type strain sequencing project: providing services to taxonomists for standard genome sequencing and annotation.</title>
        <authorList>
            <consortium name="The Broad Institute Genomics Platform"/>
            <consortium name="The Broad Institute Genome Sequencing Center for Infectious Disease"/>
            <person name="Wu L."/>
            <person name="Ma J."/>
        </authorList>
    </citation>
    <scope>NUCLEOTIDE SEQUENCE [LARGE SCALE GENOMIC DNA]</scope>
    <source>
        <strain evidence="3 4">JCM 3053</strain>
    </source>
</reference>
<accession>A0ABN3UWU0</accession>
<comment type="caution">
    <text evidence="3">The sequence shown here is derived from an EMBL/GenBank/DDBJ whole genome shotgun (WGS) entry which is preliminary data.</text>
</comment>
<feature type="domain" description="DUF6777" evidence="2">
    <location>
        <begin position="5"/>
        <end position="59"/>
    </location>
</feature>
<feature type="compositionally biased region" description="Pro residues" evidence="1">
    <location>
        <begin position="595"/>
        <end position="619"/>
    </location>
</feature>
<dbReference type="EMBL" id="BAAART010000002">
    <property type="protein sequence ID" value="GAA2769037.1"/>
    <property type="molecule type" value="Genomic_DNA"/>
</dbReference>